<name>A0A8J3QF39_9ACTN</name>
<dbReference type="PROSITE" id="PS50977">
    <property type="entry name" value="HTH_TETR_2"/>
    <property type="match status" value="1"/>
</dbReference>
<keyword evidence="1 2" id="KW-0238">DNA-binding</keyword>
<accession>A0A8J3QF39</accession>
<reference evidence="4" key="1">
    <citation type="submission" date="2021-01" db="EMBL/GenBank/DDBJ databases">
        <title>Whole genome shotgun sequence of Rhizocola hellebori NBRC 109834.</title>
        <authorList>
            <person name="Komaki H."/>
            <person name="Tamura T."/>
        </authorList>
    </citation>
    <scope>NUCLEOTIDE SEQUENCE</scope>
    <source>
        <strain evidence="4">NBRC 109834</strain>
    </source>
</reference>
<dbReference type="Proteomes" id="UP000612899">
    <property type="component" value="Unassembled WGS sequence"/>
</dbReference>
<evidence type="ECO:0000313" key="5">
    <source>
        <dbReference type="Proteomes" id="UP000612899"/>
    </source>
</evidence>
<dbReference type="Gene3D" id="1.10.10.60">
    <property type="entry name" value="Homeodomain-like"/>
    <property type="match status" value="1"/>
</dbReference>
<gene>
    <name evidence="4" type="ORF">Rhe02_65020</name>
</gene>
<dbReference type="InterPro" id="IPR009057">
    <property type="entry name" value="Homeodomain-like_sf"/>
</dbReference>
<proteinExistence type="predicted"/>
<evidence type="ECO:0000313" key="4">
    <source>
        <dbReference type="EMBL" id="GIH08435.1"/>
    </source>
</evidence>
<dbReference type="AlphaFoldDB" id="A0A8J3QF39"/>
<dbReference type="Gene3D" id="1.10.357.10">
    <property type="entry name" value="Tetracycline Repressor, domain 2"/>
    <property type="match status" value="1"/>
</dbReference>
<sequence>MNEQLLEVAIKLLHDDGWEALSLEAIAQRAGVSRATVWRHGLTRAAVEKVLRHRLVADYRELLWAPLTEAGNGAQRLDRALLALCVVAERNLPLLAHTETAFHPKDLEAANMTLDFYDPWLRILDLAVADGSLPAPEEPRTWIGALTNMVLLTYVHLRAYHAQNGWTAPRTASYVVELVARGYLPRAVA</sequence>
<organism evidence="4 5">
    <name type="scientific">Rhizocola hellebori</name>
    <dbReference type="NCBI Taxonomy" id="1392758"/>
    <lineage>
        <taxon>Bacteria</taxon>
        <taxon>Bacillati</taxon>
        <taxon>Actinomycetota</taxon>
        <taxon>Actinomycetes</taxon>
        <taxon>Micromonosporales</taxon>
        <taxon>Micromonosporaceae</taxon>
        <taxon>Rhizocola</taxon>
    </lineage>
</organism>
<feature type="domain" description="HTH tetR-type" evidence="3">
    <location>
        <begin position="1"/>
        <end position="59"/>
    </location>
</feature>
<dbReference type="RefSeq" id="WP_203912189.1">
    <property type="nucleotide sequence ID" value="NZ_BONY01000049.1"/>
</dbReference>
<evidence type="ECO:0000256" key="2">
    <source>
        <dbReference type="PROSITE-ProRule" id="PRU00335"/>
    </source>
</evidence>
<keyword evidence="5" id="KW-1185">Reference proteome</keyword>
<evidence type="ECO:0000256" key="1">
    <source>
        <dbReference type="ARBA" id="ARBA00023125"/>
    </source>
</evidence>
<protein>
    <recommendedName>
        <fullName evidence="3">HTH tetR-type domain-containing protein</fullName>
    </recommendedName>
</protein>
<evidence type="ECO:0000259" key="3">
    <source>
        <dbReference type="PROSITE" id="PS50977"/>
    </source>
</evidence>
<dbReference type="InterPro" id="IPR001647">
    <property type="entry name" value="HTH_TetR"/>
</dbReference>
<dbReference type="GO" id="GO:0003677">
    <property type="term" value="F:DNA binding"/>
    <property type="evidence" value="ECO:0007669"/>
    <property type="project" value="UniProtKB-UniRule"/>
</dbReference>
<dbReference type="Pfam" id="PF00440">
    <property type="entry name" value="TetR_N"/>
    <property type="match status" value="1"/>
</dbReference>
<comment type="caution">
    <text evidence="4">The sequence shown here is derived from an EMBL/GenBank/DDBJ whole genome shotgun (WGS) entry which is preliminary data.</text>
</comment>
<dbReference type="EMBL" id="BONY01000049">
    <property type="protein sequence ID" value="GIH08435.1"/>
    <property type="molecule type" value="Genomic_DNA"/>
</dbReference>
<dbReference type="SUPFAM" id="SSF46689">
    <property type="entry name" value="Homeodomain-like"/>
    <property type="match status" value="1"/>
</dbReference>
<feature type="DNA-binding region" description="H-T-H motif" evidence="2">
    <location>
        <begin position="22"/>
        <end position="41"/>
    </location>
</feature>